<feature type="transmembrane region" description="Helical" evidence="1">
    <location>
        <begin position="93"/>
        <end position="116"/>
    </location>
</feature>
<feature type="transmembrane region" description="Helical" evidence="1">
    <location>
        <begin position="38"/>
        <end position="57"/>
    </location>
</feature>
<evidence type="ECO:0000313" key="3">
    <source>
        <dbReference type="Proteomes" id="UP000619238"/>
    </source>
</evidence>
<keyword evidence="1" id="KW-0812">Transmembrane</keyword>
<keyword evidence="3" id="KW-1185">Reference proteome</keyword>
<keyword evidence="1" id="KW-1133">Transmembrane helix</keyword>
<feature type="transmembrane region" description="Helical" evidence="1">
    <location>
        <begin position="122"/>
        <end position="142"/>
    </location>
</feature>
<feature type="transmembrane region" description="Helical" evidence="1">
    <location>
        <begin position="190"/>
        <end position="211"/>
    </location>
</feature>
<feature type="transmembrane region" description="Helical" evidence="1">
    <location>
        <begin position="6"/>
        <end position="26"/>
    </location>
</feature>
<keyword evidence="1" id="KW-0472">Membrane</keyword>
<sequence length="216" mass="25434">MSKELFGILRLISSFAVILPLLIAVWKYHRLDKVQRKLVYLLITILVVESISNVLWYQKINNLPVYHFYSIIEFILIVNIYKDELKKLFPKRFFYLLIAVFTIFSIVNMCYFQNLTTFNSNVTTLLGFLVIFLSLSYFYALLKEVKYSSLEQNPMFWINAGFLIYFSSNLILFFINNSMFATADESSRLVWGLHAIVNIVLTFFYTISICLNPKQQ</sequence>
<evidence type="ECO:0000256" key="1">
    <source>
        <dbReference type="SAM" id="Phobius"/>
    </source>
</evidence>
<comment type="caution">
    <text evidence="2">The sequence shown here is derived from an EMBL/GenBank/DDBJ whole genome shotgun (WGS) entry which is preliminary data.</text>
</comment>
<reference evidence="2 3" key="1">
    <citation type="submission" date="2020-07" db="EMBL/GenBank/DDBJ databases">
        <title>Description of Kordia aestuariivivens sp. nov., isolated from a tidal flat.</title>
        <authorList>
            <person name="Park S."/>
            <person name="Yoon J.-H."/>
        </authorList>
    </citation>
    <scope>NUCLEOTIDE SEQUENCE [LARGE SCALE GENOMIC DNA]</scope>
    <source>
        <strain evidence="2 3">YSTF-M3</strain>
    </source>
</reference>
<dbReference type="RefSeq" id="WP_187560298.1">
    <property type="nucleotide sequence ID" value="NZ_JACGWS010000001.1"/>
</dbReference>
<feature type="transmembrane region" description="Helical" evidence="1">
    <location>
        <begin position="154"/>
        <end position="175"/>
    </location>
</feature>
<dbReference type="Proteomes" id="UP000619238">
    <property type="component" value="Unassembled WGS sequence"/>
</dbReference>
<proteinExistence type="predicted"/>
<protein>
    <recommendedName>
        <fullName evidence="4">Histidine kinase N-terminal 7TM region domain-containing protein</fullName>
    </recommendedName>
</protein>
<gene>
    <name evidence="2" type="ORF">H2O64_01165</name>
</gene>
<name>A0ABR7Q4I1_9FLAO</name>
<evidence type="ECO:0008006" key="4">
    <source>
        <dbReference type="Google" id="ProtNLM"/>
    </source>
</evidence>
<feature type="transmembrane region" description="Helical" evidence="1">
    <location>
        <begin position="63"/>
        <end position="81"/>
    </location>
</feature>
<dbReference type="EMBL" id="JACGWS010000001">
    <property type="protein sequence ID" value="MBC8753259.1"/>
    <property type="molecule type" value="Genomic_DNA"/>
</dbReference>
<accession>A0ABR7Q4I1</accession>
<evidence type="ECO:0000313" key="2">
    <source>
        <dbReference type="EMBL" id="MBC8753259.1"/>
    </source>
</evidence>
<organism evidence="2 3">
    <name type="scientific">Kordia aestuariivivens</name>
    <dbReference type="NCBI Taxonomy" id="2759037"/>
    <lineage>
        <taxon>Bacteria</taxon>
        <taxon>Pseudomonadati</taxon>
        <taxon>Bacteroidota</taxon>
        <taxon>Flavobacteriia</taxon>
        <taxon>Flavobacteriales</taxon>
        <taxon>Flavobacteriaceae</taxon>
        <taxon>Kordia</taxon>
    </lineage>
</organism>